<evidence type="ECO:0000256" key="1">
    <source>
        <dbReference type="ARBA" id="ARBA00022630"/>
    </source>
</evidence>
<dbReference type="EMBL" id="PCTS01000011">
    <property type="protein sequence ID" value="PIP86656.1"/>
    <property type="molecule type" value="Genomic_DNA"/>
</dbReference>
<sequence length="331" mass="36235">MLYDVAIVGFGVAGAKAAIDAVNNNLKTVVFTGSSKSVKNARSTWVRSFENVPGLIGVSAKFILGQARDILKARATRVIREDVLSVSREGQAFLLESERDKVLTRFVVLALGATDEQPQLPQIEGIFPYANGGRGVEPSAHYCLRCDGHKAFGKDFAVVGSGKDASFVAKEVMTRAAIFGEKNEILFRPKGFLFLHGREPGFPLEEIQVLQSFGIEVVRESIRGYEGREALEAVILEGGRRISVSLAFVSLGMREKKGAIYRALRELGVRFTRDGITVSEENRAIPGIFSVGDGTAGRPRQIYTAYHDANRVVSGEIKSAIRKEMLDRLRV</sequence>
<comment type="caution">
    <text evidence="4">The sequence shown here is derived from an EMBL/GenBank/DDBJ whole genome shotgun (WGS) entry which is preliminary data.</text>
</comment>
<evidence type="ECO:0000256" key="2">
    <source>
        <dbReference type="ARBA" id="ARBA00023002"/>
    </source>
</evidence>
<reference evidence="4 5" key="1">
    <citation type="submission" date="2017-09" db="EMBL/GenBank/DDBJ databases">
        <title>Depth-based differentiation of microbial function through sediment-hosted aquifers and enrichment of novel symbionts in the deep terrestrial subsurface.</title>
        <authorList>
            <person name="Probst A.J."/>
            <person name="Ladd B."/>
            <person name="Jarett J.K."/>
            <person name="Geller-Mcgrath D.E."/>
            <person name="Sieber C.M."/>
            <person name="Emerson J.B."/>
            <person name="Anantharaman K."/>
            <person name="Thomas B.C."/>
            <person name="Malmstrom R."/>
            <person name="Stieglmeier M."/>
            <person name="Klingl A."/>
            <person name="Woyke T."/>
            <person name="Ryan C.M."/>
            <person name="Banfield J.F."/>
        </authorList>
    </citation>
    <scope>NUCLEOTIDE SEQUENCE [LARGE SCALE GENOMIC DNA]</scope>
    <source>
        <strain evidence="4">CG22_combo_CG10-13_8_21_14_all_43_18</strain>
    </source>
</reference>
<feature type="domain" description="FAD/NAD(P)-binding" evidence="3">
    <location>
        <begin position="3"/>
        <end position="308"/>
    </location>
</feature>
<dbReference type="PANTHER" id="PTHR48105">
    <property type="entry name" value="THIOREDOXIN REDUCTASE 1-RELATED-RELATED"/>
    <property type="match status" value="1"/>
</dbReference>
<dbReference type="AlphaFoldDB" id="A0A2H0DWW0"/>
<gene>
    <name evidence="4" type="ORF">COW82_00805</name>
</gene>
<dbReference type="InterPro" id="IPR050097">
    <property type="entry name" value="Ferredoxin-NADP_redctase_2"/>
</dbReference>
<dbReference type="PRINTS" id="PR00469">
    <property type="entry name" value="PNDRDTASEII"/>
</dbReference>
<dbReference type="PRINTS" id="PR00368">
    <property type="entry name" value="FADPNR"/>
</dbReference>
<evidence type="ECO:0000259" key="3">
    <source>
        <dbReference type="Pfam" id="PF07992"/>
    </source>
</evidence>
<dbReference type="SUPFAM" id="SSF51905">
    <property type="entry name" value="FAD/NAD(P)-binding domain"/>
    <property type="match status" value="1"/>
</dbReference>
<keyword evidence="1" id="KW-0285">Flavoprotein</keyword>
<dbReference type="GO" id="GO:0016491">
    <property type="term" value="F:oxidoreductase activity"/>
    <property type="evidence" value="ECO:0007669"/>
    <property type="project" value="UniProtKB-KW"/>
</dbReference>
<keyword evidence="2" id="KW-0560">Oxidoreductase</keyword>
<dbReference type="Proteomes" id="UP000231276">
    <property type="component" value="Unassembled WGS sequence"/>
</dbReference>
<dbReference type="Pfam" id="PF07992">
    <property type="entry name" value="Pyr_redox_2"/>
    <property type="match status" value="1"/>
</dbReference>
<organism evidence="4 5">
    <name type="scientific">Candidatus Campbellbacteria bacterium CG22_combo_CG10-13_8_21_14_all_43_18</name>
    <dbReference type="NCBI Taxonomy" id="1974530"/>
    <lineage>
        <taxon>Bacteria</taxon>
        <taxon>Candidatus Campbelliibacteriota</taxon>
    </lineage>
</organism>
<proteinExistence type="predicted"/>
<accession>A0A2H0DWW0</accession>
<evidence type="ECO:0000313" key="5">
    <source>
        <dbReference type="Proteomes" id="UP000231276"/>
    </source>
</evidence>
<evidence type="ECO:0000313" key="4">
    <source>
        <dbReference type="EMBL" id="PIP86656.1"/>
    </source>
</evidence>
<dbReference type="InterPro" id="IPR036188">
    <property type="entry name" value="FAD/NAD-bd_sf"/>
</dbReference>
<name>A0A2H0DWW0_9BACT</name>
<dbReference type="Gene3D" id="3.50.50.60">
    <property type="entry name" value="FAD/NAD(P)-binding domain"/>
    <property type="match status" value="2"/>
</dbReference>
<dbReference type="InterPro" id="IPR023753">
    <property type="entry name" value="FAD/NAD-binding_dom"/>
</dbReference>
<protein>
    <recommendedName>
        <fullName evidence="3">FAD/NAD(P)-binding domain-containing protein</fullName>
    </recommendedName>
</protein>